<organism evidence="5 6">
    <name type="scientific">Verminephrobacter eiseniae (strain EF01-2)</name>
    <dbReference type="NCBI Taxonomy" id="391735"/>
    <lineage>
        <taxon>Bacteria</taxon>
        <taxon>Pseudomonadati</taxon>
        <taxon>Pseudomonadota</taxon>
        <taxon>Betaproteobacteria</taxon>
        <taxon>Burkholderiales</taxon>
        <taxon>Comamonadaceae</taxon>
        <taxon>Verminephrobacter</taxon>
    </lineage>
</organism>
<protein>
    <submittedName>
        <fullName evidence="5">Transcriptional regulator, GntR family</fullName>
    </submittedName>
</protein>
<sequence>MTWMTGMPGATTVDDGGAKRHNVGAMQRAAAAIFAPIVAGARATPLYRQVKSALLRAIESGQCQAGAALPSEAALAAALGVSIGTLRHATDDLVAEHILVRRQGRGTFVAVHNADRFMFQFFHVERSDGLRQAPRVELLAFERVRIEEEPALALGLKPGEPAIRIDNRLLLQGKAVIHDQLTLPATLFKGLTEKRLRERKSTIYHLYQTEFGITVTRAREHARAAIADRSLSRLLGVASGAPVLVVRRTALTFGDKPVEYRISTIDTARHEYVHLLSRPA</sequence>
<dbReference type="SMART" id="SM00345">
    <property type="entry name" value="HTH_GNTR"/>
    <property type="match status" value="1"/>
</dbReference>
<dbReference type="CDD" id="cd07377">
    <property type="entry name" value="WHTH_GntR"/>
    <property type="match status" value="1"/>
</dbReference>
<dbReference type="EMBL" id="CP000542">
    <property type="protein sequence ID" value="ABM56673.1"/>
    <property type="molecule type" value="Genomic_DNA"/>
</dbReference>
<dbReference type="Pfam" id="PF07702">
    <property type="entry name" value="UTRA"/>
    <property type="match status" value="1"/>
</dbReference>
<dbReference type="HOGENOM" id="CLU_063236_3_0_4"/>
<evidence type="ECO:0000259" key="4">
    <source>
        <dbReference type="PROSITE" id="PS50949"/>
    </source>
</evidence>
<dbReference type="GO" id="GO:0003677">
    <property type="term" value="F:DNA binding"/>
    <property type="evidence" value="ECO:0007669"/>
    <property type="project" value="UniProtKB-KW"/>
</dbReference>
<evidence type="ECO:0000256" key="2">
    <source>
        <dbReference type="ARBA" id="ARBA00023125"/>
    </source>
</evidence>
<evidence type="ECO:0000313" key="6">
    <source>
        <dbReference type="Proteomes" id="UP000000374"/>
    </source>
</evidence>
<dbReference type="InterPro" id="IPR050679">
    <property type="entry name" value="Bact_HTH_transcr_reg"/>
</dbReference>
<dbReference type="SMART" id="SM00866">
    <property type="entry name" value="UTRA"/>
    <property type="match status" value="1"/>
</dbReference>
<evidence type="ECO:0000313" key="5">
    <source>
        <dbReference type="EMBL" id="ABM56673.1"/>
    </source>
</evidence>
<gene>
    <name evidence="5" type="ordered locus">Veis_0894</name>
</gene>
<dbReference type="GO" id="GO:0003700">
    <property type="term" value="F:DNA-binding transcription factor activity"/>
    <property type="evidence" value="ECO:0007669"/>
    <property type="project" value="InterPro"/>
</dbReference>
<dbReference type="eggNOG" id="COG2188">
    <property type="taxonomic scope" value="Bacteria"/>
</dbReference>
<evidence type="ECO:0000256" key="1">
    <source>
        <dbReference type="ARBA" id="ARBA00023015"/>
    </source>
</evidence>
<dbReference type="Gene3D" id="3.40.1410.10">
    <property type="entry name" value="Chorismate lyase-like"/>
    <property type="match status" value="1"/>
</dbReference>
<proteinExistence type="predicted"/>
<dbReference type="InterPro" id="IPR036390">
    <property type="entry name" value="WH_DNA-bd_sf"/>
</dbReference>
<dbReference type="Pfam" id="PF00392">
    <property type="entry name" value="GntR"/>
    <property type="match status" value="1"/>
</dbReference>
<dbReference type="InterPro" id="IPR028978">
    <property type="entry name" value="Chorismate_lyase_/UTRA_dom_sf"/>
</dbReference>
<dbReference type="PROSITE" id="PS50949">
    <property type="entry name" value="HTH_GNTR"/>
    <property type="match status" value="1"/>
</dbReference>
<feature type="domain" description="HTH gntR-type" evidence="4">
    <location>
        <begin position="44"/>
        <end position="112"/>
    </location>
</feature>
<keyword evidence="1" id="KW-0805">Transcription regulation</keyword>
<keyword evidence="2" id="KW-0238">DNA-binding</keyword>
<dbReference type="InterPro" id="IPR000524">
    <property type="entry name" value="Tscrpt_reg_HTH_GntR"/>
</dbReference>
<dbReference type="Gene3D" id="1.10.10.10">
    <property type="entry name" value="Winged helix-like DNA-binding domain superfamily/Winged helix DNA-binding domain"/>
    <property type="match status" value="1"/>
</dbReference>
<dbReference type="AlphaFoldDB" id="A1WGB6"/>
<keyword evidence="3" id="KW-0804">Transcription</keyword>
<dbReference type="InterPro" id="IPR011663">
    <property type="entry name" value="UTRA"/>
</dbReference>
<dbReference type="Proteomes" id="UP000000374">
    <property type="component" value="Chromosome"/>
</dbReference>
<name>A1WGB6_VEREI</name>
<dbReference type="InterPro" id="IPR036388">
    <property type="entry name" value="WH-like_DNA-bd_sf"/>
</dbReference>
<accession>A1WGB6</accession>
<dbReference type="GO" id="GO:0045892">
    <property type="term" value="P:negative regulation of DNA-templated transcription"/>
    <property type="evidence" value="ECO:0007669"/>
    <property type="project" value="TreeGrafter"/>
</dbReference>
<dbReference type="STRING" id="391735.Veis_0894"/>
<dbReference type="PANTHER" id="PTHR44846:SF1">
    <property type="entry name" value="MANNOSYL-D-GLYCERATE TRANSPORT_METABOLISM SYSTEM REPRESSOR MNGR-RELATED"/>
    <property type="match status" value="1"/>
</dbReference>
<dbReference type="SUPFAM" id="SSF46785">
    <property type="entry name" value="Winged helix' DNA-binding domain"/>
    <property type="match status" value="1"/>
</dbReference>
<evidence type="ECO:0000256" key="3">
    <source>
        <dbReference type="ARBA" id="ARBA00023163"/>
    </source>
</evidence>
<dbReference type="PANTHER" id="PTHR44846">
    <property type="entry name" value="MANNOSYL-D-GLYCERATE TRANSPORT/METABOLISM SYSTEM REPRESSOR MNGR-RELATED"/>
    <property type="match status" value="1"/>
</dbReference>
<keyword evidence="6" id="KW-1185">Reference proteome</keyword>
<dbReference type="SUPFAM" id="SSF64288">
    <property type="entry name" value="Chorismate lyase-like"/>
    <property type="match status" value="1"/>
</dbReference>
<reference evidence="6" key="1">
    <citation type="submission" date="2006-12" db="EMBL/GenBank/DDBJ databases">
        <title>Complete sequence of chromosome 1 of Verminephrobacter eiseniae EF01-2.</title>
        <authorList>
            <person name="Copeland A."/>
            <person name="Lucas S."/>
            <person name="Lapidus A."/>
            <person name="Barry K."/>
            <person name="Detter J.C."/>
            <person name="Glavina del Rio T."/>
            <person name="Dalin E."/>
            <person name="Tice H."/>
            <person name="Pitluck S."/>
            <person name="Chertkov O."/>
            <person name="Brettin T."/>
            <person name="Bruce D."/>
            <person name="Han C."/>
            <person name="Tapia R."/>
            <person name="Gilna P."/>
            <person name="Schmutz J."/>
            <person name="Larimer F."/>
            <person name="Land M."/>
            <person name="Hauser L."/>
            <person name="Kyrpides N."/>
            <person name="Kim E."/>
            <person name="Stahl D."/>
            <person name="Richardson P."/>
        </authorList>
    </citation>
    <scope>NUCLEOTIDE SEQUENCE [LARGE SCALE GENOMIC DNA]</scope>
    <source>
        <strain evidence="6">EF01-2</strain>
    </source>
</reference>
<dbReference type="KEGG" id="vei:Veis_0894"/>